<dbReference type="Proteomes" id="UP000614272">
    <property type="component" value="Unassembled WGS sequence"/>
</dbReference>
<comment type="caution">
    <text evidence="1">The sequence shown here is derived from an EMBL/GenBank/DDBJ whole genome shotgun (WGS) entry which is preliminary data.</text>
</comment>
<protein>
    <recommendedName>
        <fullName evidence="3">DUF2780 domain-containing protein</fullName>
    </recommendedName>
</protein>
<gene>
    <name evidence="1" type="ORF">GCM10011357_28790</name>
</gene>
<sequence length="160" mass="17342">MDTLKGWFGMEAHEASPSGSTEVPDINQLVATLTRNLDVSTEQAEGGLGALLGYVEKSLSSSQFEQLSQLLPGVKEMISSAPDVSNLKSAEGLDSLIDSISEHNDLLKSINEVKKQFNTLGLSTEQIGLYIQQLQQYLDSEQGQQIRVLINKGLGQLGYS</sequence>
<evidence type="ECO:0000313" key="1">
    <source>
        <dbReference type="EMBL" id="GGD72011.1"/>
    </source>
</evidence>
<dbReference type="EMBL" id="BMGJ01000012">
    <property type="protein sequence ID" value="GGD72011.1"/>
    <property type="molecule type" value="Genomic_DNA"/>
</dbReference>
<dbReference type="InterPro" id="IPR021302">
    <property type="entry name" value="DUF2780_VcgC/VcgE"/>
</dbReference>
<name>A0ABQ1RLA4_9ALTE</name>
<dbReference type="Pfam" id="PF11075">
    <property type="entry name" value="DUF2780"/>
    <property type="match status" value="1"/>
</dbReference>
<organism evidence="1 2">
    <name type="scientific">Lacimicrobium alkaliphilum</name>
    <dbReference type="NCBI Taxonomy" id="1526571"/>
    <lineage>
        <taxon>Bacteria</taxon>
        <taxon>Pseudomonadati</taxon>
        <taxon>Pseudomonadota</taxon>
        <taxon>Gammaproteobacteria</taxon>
        <taxon>Alteromonadales</taxon>
        <taxon>Alteromonadaceae</taxon>
        <taxon>Lacimicrobium</taxon>
    </lineage>
</organism>
<accession>A0ABQ1RLA4</accession>
<evidence type="ECO:0000313" key="2">
    <source>
        <dbReference type="Proteomes" id="UP000614272"/>
    </source>
</evidence>
<reference evidence="2" key="1">
    <citation type="journal article" date="2019" name="Int. J. Syst. Evol. Microbiol.">
        <title>The Global Catalogue of Microorganisms (GCM) 10K type strain sequencing project: providing services to taxonomists for standard genome sequencing and annotation.</title>
        <authorList>
            <consortium name="The Broad Institute Genomics Platform"/>
            <consortium name="The Broad Institute Genome Sequencing Center for Infectious Disease"/>
            <person name="Wu L."/>
            <person name="Ma J."/>
        </authorList>
    </citation>
    <scope>NUCLEOTIDE SEQUENCE [LARGE SCALE GENOMIC DNA]</scope>
    <source>
        <strain evidence="2">CGMCC 1.12923</strain>
    </source>
</reference>
<evidence type="ECO:0008006" key="3">
    <source>
        <dbReference type="Google" id="ProtNLM"/>
    </source>
</evidence>
<proteinExistence type="predicted"/>
<keyword evidence="2" id="KW-1185">Reference proteome</keyword>